<keyword evidence="2" id="KW-1133">Transmembrane helix</keyword>
<comment type="caution">
    <text evidence="3">The sequence shown here is derived from an EMBL/GenBank/DDBJ whole genome shotgun (WGS) entry which is preliminary data.</text>
</comment>
<evidence type="ECO:0000313" key="3">
    <source>
        <dbReference type="EMBL" id="TSJ41264.1"/>
    </source>
</evidence>
<feature type="region of interest" description="Disordered" evidence="1">
    <location>
        <begin position="41"/>
        <end position="76"/>
    </location>
</feature>
<dbReference type="AlphaFoldDB" id="A0A556MMU8"/>
<keyword evidence="4" id="KW-1185">Reference proteome</keyword>
<accession>A0A556MMU8</accession>
<proteinExistence type="predicted"/>
<evidence type="ECO:0000256" key="1">
    <source>
        <dbReference type="SAM" id="MobiDB-lite"/>
    </source>
</evidence>
<name>A0A556MMU8_9FLAO</name>
<reference evidence="3 4" key="1">
    <citation type="submission" date="2019-07" db="EMBL/GenBank/DDBJ databases">
        <authorList>
            <person name="Huq M.A."/>
        </authorList>
    </citation>
    <scope>NUCLEOTIDE SEQUENCE [LARGE SCALE GENOMIC DNA]</scope>
    <source>
        <strain evidence="3 4">MAH-3</strain>
    </source>
</reference>
<feature type="transmembrane region" description="Helical" evidence="2">
    <location>
        <begin position="12"/>
        <end position="30"/>
    </location>
</feature>
<keyword evidence="2" id="KW-0472">Membrane</keyword>
<keyword evidence="2" id="KW-0812">Transmembrane</keyword>
<gene>
    <name evidence="3" type="ORF">FO442_15245</name>
</gene>
<sequence>MTPENKKVIKVIAISLGIAIIATVATIIIIKQVQKSRAMKEAEEKDGISEGGSSALSKPTSGVSSGGGSSTSSFGGRTFSKDEIVKMQSYLFNMGAMKMNDLIVSSIRDTGGIDGKIGTGFKTAYNEAIRVGIIKNLDDLYTQAMNLM</sequence>
<dbReference type="Proteomes" id="UP000316008">
    <property type="component" value="Unassembled WGS sequence"/>
</dbReference>
<organism evidence="3 4">
    <name type="scientific">Fluviicola chungangensis</name>
    <dbReference type="NCBI Taxonomy" id="2597671"/>
    <lineage>
        <taxon>Bacteria</taxon>
        <taxon>Pseudomonadati</taxon>
        <taxon>Bacteroidota</taxon>
        <taxon>Flavobacteriia</taxon>
        <taxon>Flavobacteriales</taxon>
        <taxon>Crocinitomicaceae</taxon>
        <taxon>Fluviicola</taxon>
    </lineage>
</organism>
<evidence type="ECO:0000313" key="4">
    <source>
        <dbReference type="Proteomes" id="UP000316008"/>
    </source>
</evidence>
<evidence type="ECO:0000256" key="2">
    <source>
        <dbReference type="SAM" id="Phobius"/>
    </source>
</evidence>
<dbReference type="RefSeq" id="WP_144334075.1">
    <property type="nucleotide sequence ID" value="NZ_VLPL01000008.1"/>
</dbReference>
<dbReference type="EMBL" id="VLPL01000008">
    <property type="protein sequence ID" value="TSJ41264.1"/>
    <property type="molecule type" value="Genomic_DNA"/>
</dbReference>
<protein>
    <submittedName>
        <fullName evidence="3">Uncharacterized protein</fullName>
    </submittedName>
</protein>